<organism evidence="2 3">
    <name type="scientific">Araneus ventricosus</name>
    <name type="common">Orbweaver spider</name>
    <name type="synonym">Epeira ventricosa</name>
    <dbReference type="NCBI Taxonomy" id="182803"/>
    <lineage>
        <taxon>Eukaryota</taxon>
        <taxon>Metazoa</taxon>
        <taxon>Ecdysozoa</taxon>
        <taxon>Arthropoda</taxon>
        <taxon>Chelicerata</taxon>
        <taxon>Arachnida</taxon>
        <taxon>Araneae</taxon>
        <taxon>Araneomorphae</taxon>
        <taxon>Entelegynae</taxon>
        <taxon>Araneoidea</taxon>
        <taxon>Araneidae</taxon>
        <taxon>Araneus</taxon>
    </lineage>
</organism>
<accession>A0A4Y2S4G3</accession>
<comment type="caution">
    <text evidence="2">The sequence shown here is derived from an EMBL/GenBank/DDBJ whole genome shotgun (WGS) entry which is preliminary data.</text>
</comment>
<feature type="region of interest" description="Disordered" evidence="1">
    <location>
        <begin position="1"/>
        <end position="42"/>
    </location>
</feature>
<name>A0A4Y2S4G3_ARAVE</name>
<feature type="compositionally biased region" description="Basic and acidic residues" evidence="1">
    <location>
        <begin position="1"/>
        <end position="19"/>
    </location>
</feature>
<protein>
    <submittedName>
        <fullName evidence="2">Uncharacterized protein</fullName>
    </submittedName>
</protein>
<evidence type="ECO:0000313" key="3">
    <source>
        <dbReference type="Proteomes" id="UP000499080"/>
    </source>
</evidence>
<proteinExistence type="predicted"/>
<keyword evidence="3" id="KW-1185">Reference proteome</keyword>
<evidence type="ECO:0000313" key="2">
    <source>
        <dbReference type="EMBL" id="GBN82155.1"/>
    </source>
</evidence>
<gene>
    <name evidence="2" type="ORF">AVEN_168833_1</name>
</gene>
<evidence type="ECO:0000256" key="1">
    <source>
        <dbReference type="SAM" id="MobiDB-lite"/>
    </source>
</evidence>
<dbReference type="AlphaFoldDB" id="A0A4Y2S4G3"/>
<dbReference type="EMBL" id="BGPR01019508">
    <property type="protein sequence ID" value="GBN82155.1"/>
    <property type="molecule type" value="Genomic_DNA"/>
</dbReference>
<reference evidence="2 3" key="1">
    <citation type="journal article" date="2019" name="Sci. Rep.">
        <title>Orb-weaving spider Araneus ventricosus genome elucidates the spidroin gene catalogue.</title>
        <authorList>
            <person name="Kono N."/>
            <person name="Nakamura H."/>
            <person name="Ohtoshi R."/>
            <person name="Moran D.A.P."/>
            <person name="Shinohara A."/>
            <person name="Yoshida Y."/>
            <person name="Fujiwara M."/>
            <person name="Mori M."/>
            <person name="Tomita M."/>
            <person name="Arakawa K."/>
        </authorList>
    </citation>
    <scope>NUCLEOTIDE SEQUENCE [LARGE SCALE GENOMIC DNA]</scope>
</reference>
<dbReference type="Proteomes" id="UP000499080">
    <property type="component" value="Unassembled WGS sequence"/>
</dbReference>
<sequence length="82" mass="8876">MDVKPKELYSEGDSRRSHENVANSNHFTKSAIVENVSPPQDSDRSLTFFKSAFHPPSSSFLTGEMDAVSAGTHSEAFAASSL</sequence>